<reference evidence="2 3" key="1">
    <citation type="submission" date="2018-02" db="EMBL/GenBank/DDBJ databases">
        <title>The genomes of Aspergillus section Nigri reveals drivers in fungal speciation.</title>
        <authorList>
            <consortium name="DOE Joint Genome Institute"/>
            <person name="Vesth T.C."/>
            <person name="Nybo J."/>
            <person name="Theobald S."/>
            <person name="Brandl J."/>
            <person name="Frisvad J.C."/>
            <person name="Nielsen K.F."/>
            <person name="Lyhne E.K."/>
            <person name="Kogle M.E."/>
            <person name="Kuo A."/>
            <person name="Riley R."/>
            <person name="Clum A."/>
            <person name="Nolan M."/>
            <person name="Lipzen A."/>
            <person name="Salamov A."/>
            <person name="Henrissat B."/>
            <person name="Wiebenga A."/>
            <person name="De vries R.P."/>
            <person name="Grigoriev I.V."/>
            <person name="Mortensen U.H."/>
            <person name="Andersen M.R."/>
            <person name="Baker S.E."/>
        </authorList>
    </citation>
    <scope>NUCLEOTIDE SEQUENCE [LARGE SCALE GENOMIC DNA]</scope>
    <source>
        <strain evidence="2 3">CBS 121593</strain>
    </source>
</reference>
<keyword evidence="1" id="KW-0732">Signal</keyword>
<keyword evidence="3" id="KW-1185">Reference proteome</keyword>
<organism evidence="2 3">
    <name type="scientific">Aspergillus ibericus CBS 121593</name>
    <dbReference type="NCBI Taxonomy" id="1448316"/>
    <lineage>
        <taxon>Eukaryota</taxon>
        <taxon>Fungi</taxon>
        <taxon>Dikarya</taxon>
        <taxon>Ascomycota</taxon>
        <taxon>Pezizomycotina</taxon>
        <taxon>Eurotiomycetes</taxon>
        <taxon>Eurotiomycetidae</taxon>
        <taxon>Eurotiales</taxon>
        <taxon>Aspergillaceae</taxon>
        <taxon>Aspergillus</taxon>
        <taxon>Aspergillus subgen. Circumdati</taxon>
    </lineage>
</organism>
<dbReference type="Proteomes" id="UP000249402">
    <property type="component" value="Unassembled WGS sequence"/>
</dbReference>
<dbReference type="VEuPathDB" id="FungiDB:BO80DRAFT_475202"/>
<name>A0A395HFX8_9EURO</name>
<protein>
    <submittedName>
        <fullName evidence="2">Uncharacterized protein</fullName>
    </submittedName>
</protein>
<dbReference type="GeneID" id="37228065"/>
<evidence type="ECO:0000313" key="2">
    <source>
        <dbReference type="EMBL" id="RAL06035.1"/>
    </source>
</evidence>
<accession>A0A395HFX8</accession>
<evidence type="ECO:0000313" key="3">
    <source>
        <dbReference type="Proteomes" id="UP000249402"/>
    </source>
</evidence>
<dbReference type="RefSeq" id="XP_025580362.1">
    <property type="nucleotide sequence ID" value="XM_025723200.1"/>
</dbReference>
<evidence type="ECO:0000256" key="1">
    <source>
        <dbReference type="SAM" id="SignalP"/>
    </source>
</evidence>
<proteinExistence type="predicted"/>
<dbReference type="AlphaFoldDB" id="A0A395HFX8"/>
<feature type="signal peptide" evidence="1">
    <location>
        <begin position="1"/>
        <end position="19"/>
    </location>
</feature>
<dbReference type="EMBL" id="KZ824420">
    <property type="protein sequence ID" value="RAL06035.1"/>
    <property type="molecule type" value="Genomic_DNA"/>
</dbReference>
<gene>
    <name evidence="2" type="ORF">BO80DRAFT_475202</name>
</gene>
<feature type="chain" id="PRO_5017208301" evidence="1">
    <location>
        <begin position="20"/>
        <end position="276"/>
    </location>
</feature>
<dbReference type="OrthoDB" id="4443452at2759"/>
<sequence length="276" mass="29952">MELILLIVLLVTSINLAHCSTSTGPFEAIFFYYAYRIDAAAAARAAADGVPYEATIGAECMGKDCTLAAFMKTIINSNYVELFKPTAIGETTSPEVYATAEEIGNSWDYVPTLLKSENIIKDPPVGFADMVDAVASKIQQARAVVPSADLVEKAAAALRWAQAIRLTQLVVQKGQPKGSKAKAFAKEYKDITLKVTERELGMDRTVSPALKIVYTDLDYASMAEQVANGDRATLDTTLRGYLNWVQAESGNSVYRNHQNTVNVYQRSVASLEAGCS</sequence>